<protein>
    <submittedName>
        <fullName evidence="2">Uncharacterized protein</fullName>
    </submittedName>
</protein>
<proteinExistence type="predicted"/>
<evidence type="ECO:0000313" key="3">
    <source>
        <dbReference type="Proteomes" id="UP001208570"/>
    </source>
</evidence>
<dbReference type="EMBL" id="JAODUP010000102">
    <property type="protein sequence ID" value="KAK2162185.1"/>
    <property type="molecule type" value="Genomic_DNA"/>
</dbReference>
<dbReference type="AlphaFoldDB" id="A0AAD9K0L3"/>
<reference evidence="2" key="1">
    <citation type="journal article" date="2023" name="Mol. Biol. Evol.">
        <title>Third-Generation Sequencing Reveals the Adaptive Role of the Epigenome in Three Deep-Sea Polychaetes.</title>
        <authorList>
            <person name="Perez M."/>
            <person name="Aroh O."/>
            <person name="Sun Y."/>
            <person name="Lan Y."/>
            <person name="Juniper S.K."/>
            <person name="Young C.R."/>
            <person name="Angers B."/>
            <person name="Qian P.Y."/>
        </authorList>
    </citation>
    <scope>NUCLEOTIDE SEQUENCE</scope>
    <source>
        <strain evidence="2">P08H-3</strain>
    </source>
</reference>
<evidence type="ECO:0000256" key="1">
    <source>
        <dbReference type="SAM" id="MobiDB-lite"/>
    </source>
</evidence>
<dbReference type="Proteomes" id="UP001208570">
    <property type="component" value="Unassembled WGS sequence"/>
</dbReference>
<organism evidence="2 3">
    <name type="scientific">Paralvinella palmiformis</name>
    <dbReference type="NCBI Taxonomy" id="53620"/>
    <lineage>
        <taxon>Eukaryota</taxon>
        <taxon>Metazoa</taxon>
        <taxon>Spiralia</taxon>
        <taxon>Lophotrochozoa</taxon>
        <taxon>Annelida</taxon>
        <taxon>Polychaeta</taxon>
        <taxon>Sedentaria</taxon>
        <taxon>Canalipalpata</taxon>
        <taxon>Terebellida</taxon>
        <taxon>Terebelliformia</taxon>
        <taxon>Alvinellidae</taxon>
        <taxon>Paralvinella</taxon>
    </lineage>
</organism>
<sequence length="198" mass="21260">MDQSSSSAPSHTSLSSEFFRISLNTAQPPDDVSDTETDCEMVSNPSTSTVVYPEWNSRSESDAAPVDVQQDIPLTSAVDQHLTEPNWTSSGGARLEPRGVSGVKDAKPEMTIERDSDGDTAWHCAVINQCFDSAEAVLHQIPHCSLMNTQDNDECNGPASKQARVSLCSRFSNLSLDRTDQSDSVGDGGSSDCETLEG</sequence>
<gene>
    <name evidence="2" type="ORF">LSH36_102g04055</name>
</gene>
<feature type="region of interest" description="Disordered" evidence="1">
    <location>
        <begin position="177"/>
        <end position="198"/>
    </location>
</feature>
<name>A0AAD9K0L3_9ANNE</name>
<feature type="region of interest" description="Disordered" evidence="1">
    <location>
        <begin position="85"/>
        <end position="104"/>
    </location>
</feature>
<keyword evidence="3" id="KW-1185">Reference proteome</keyword>
<accession>A0AAD9K0L3</accession>
<comment type="caution">
    <text evidence="2">The sequence shown here is derived from an EMBL/GenBank/DDBJ whole genome shotgun (WGS) entry which is preliminary data.</text>
</comment>
<evidence type="ECO:0000313" key="2">
    <source>
        <dbReference type="EMBL" id="KAK2162185.1"/>
    </source>
</evidence>
<feature type="region of interest" description="Disordered" evidence="1">
    <location>
        <begin position="19"/>
        <end position="65"/>
    </location>
</feature>